<dbReference type="PRINTS" id="PR00727">
    <property type="entry name" value="LEADERPTASE"/>
</dbReference>
<protein>
    <recommendedName>
        <fullName evidence="4">Signal peptidase I</fullName>
        <ecNumber evidence="4">3.4.21.89</ecNumber>
    </recommendedName>
</protein>
<gene>
    <name evidence="6" type="primary">lepB</name>
    <name evidence="6" type="ORF">GD627_06390</name>
</gene>
<dbReference type="Pfam" id="PF10502">
    <property type="entry name" value="Peptidase_S26"/>
    <property type="match status" value="1"/>
</dbReference>
<dbReference type="PANTHER" id="PTHR43390">
    <property type="entry name" value="SIGNAL PEPTIDASE I"/>
    <property type="match status" value="1"/>
</dbReference>
<dbReference type="SUPFAM" id="SSF51306">
    <property type="entry name" value="LexA/Signal peptidase"/>
    <property type="match status" value="1"/>
</dbReference>
<dbReference type="InterPro" id="IPR000223">
    <property type="entry name" value="Pept_S26A_signal_pept_1"/>
</dbReference>
<evidence type="ECO:0000256" key="3">
    <source>
        <dbReference type="PIRSR" id="PIRSR600223-1"/>
    </source>
</evidence>
<dbReference type="InterPro" id="IPR019533">
    <property type="entry name" value="Peptidase_S26"/>
</dbReference>
<comment type="catalytic activity">
    <reaction evidence="4">
        <text>Cleavage of hydrophobic, N-terminal signal or leader sequences from secreted and periplasmic proteins.</text>
        <dbReference type="EC" id="3.4.21.89"/>
    </reaction>
</comment>
<evidence type="ECO:0000259" key="5">
    <source>
        <dbReference type="Pfam" id="PF10502"/>
    </source>
</evidence>
<dbReference type="EC" id="3.4.21.89" evidence="4"/>
<evidence type="ECO:0000256" key="4">
    <source>
        <dbReference type="RuleBase" id="RU362042"/>
    </source>
</evidence>
<keyword evidence="4 6" id="KW-0378">Hydrolase</keyword>
<dbReference type="AlphaFoldDB" id="A0A5N6MRV1"/>
<evidence type="ECO:0000313" key="7">
    <source>
        <dbReference type="Proteomes" id="UP000326852"/>
    </source>
</evidence>
<evidence type="ECO:0000256" key="1">
    <source>
        <dbReference type="ARBA" id="ARBA00004401"/>
    </source>
</evidence>
<sequence length="236" mass="25218">MSAASASGDPSAKHTKRRPRFVGWRFVLCALAAAVILAALVRAFLFDVFYIPSDSMQPLLEPGDRILVSRTAYDTEQIQRGDVVVFDGRGSLAPLHSGRPAVADAAVTVGRWLGLAGSDTVYVKRVLGVAGDHVSCCSDGDPRITVNGTPVDESYVYPGDTPSDSAFDVVVPDGRLWLLGDHRSVSADSRSLLGAPGGGLISTERVIGRAERILWPLERGTSIDRLSLGAEWNTEK</sequence>
<dbReference type="PANTHER" id="PTHR43390:SF1">
    <property type="entry name" value="CHLOROPLAST PROCESSING PEPTIDASE"/>
    <property type="match status" value="1"/>
</dbReference>
<dbReference type="EMBL" id="VTFX01000002">
    <property type="protein sequence ID" value="KAD4007188.1"/>
    <property type="molecule type" value="Genomic_DNA"/>
</dbReference>
<dbReference type="Proteomes" id="UP000326852">
    <property type="component" value="Unassembled WGS sequence"/>
</dbReference>
<dbReference type="NCBIfam" id="TIGR02227">
    <property type="entry name" value="sigpep_I_bact"/>
    <property type="match status" value="1"/>
</dbReference>
<evidence type="ECO:0000256" key="2">
    <source>
        <dbReference type="ARBA" id="ARBA00009370"/>
    </source>
</evidence>
<dbReference type="CDD" id="cd06530">
    <property type="entry name" value="S26_SPase_I"/>
    <property type="match status" value="1"/>
</dbReference>
<dbReference type="InterPro" id="IPR036286">
    <property type="entry name" value="LexA/Signal_pep-like_sf"/>
</dbReference>
<keyword evidence="7" id="KW-1185">Reference proteome</keyword>
<dbReference type="GO" id="GO:0009003">
    <property type="term" value="F:signal peptidase activity"/>
    <property type="evidence" value="ECO:0007669"/>
    <property type="project" value="UniProtKB-EC"/>
</dbReference>
<reference evidence="6 7" key="1">
    <citation type="submission" date="2019-08" db="EMBL/GenBank/DDBJ databases">
        <title>Arthrobacter sp. nov., isolated from plateau pika and Tibetan wild ass.</title>
        <authorList>
            <person name="Ge Y."/>
        </authorList>
    </citation>
    <scope>NUCLEOTIDE SEQUENCE [LARGE SCALE GENOMIC DNA]</scope>
    <source>
        <strain evidence="6 7">785</strain>
    </source>
</reference>
<dbReference type="RefSeq" id="WP_152271843.1">
    <property type="nucleotide sequence ID" value="NZ_VTFX01000002.1"/>
</dbReference>
<feature type="domain" description="Peptidase S26" evidence="5">
    <location>
        <begin position="28"/>
        <end position="215"/>
    </location>
</feature>
<keyword evidence="4" id="KW-0645">Protease</keyword>
<evidence type="ECO:0000313" key="6">
    <source>
        <dbReference type="EMBL" id="KAD4007188.1"/>
    </source>
</evidence>
<dbReference type="Gene3D" id="2.10.109.10">
    <property type="entry name" value="Umud Fragment, subunit A"/>
    <property type="match status" value="1"/>
</dbReference>
<dbReference type="GO" id="GO:0006465">
    <property type="term" value="P:signal peptide processing"/>
    <property type="evidence" value="ECO:0007669"/>
    <property type="project" value="InterPro"/>
</dbReference>
<dbReference type="GO" id="GO:0004252">
    <property type="term" value="F:serine-type endopeptidase activity"/>
    <property type="evidence" value="ECO:0007669"/>
    <property type="project" value="InterPro"/>
</dbReference>
<accession>A0A5N6MRV1</accession>
<dbReference type="GO" id="GO:0005886">
    <property type="term" value="C:plasma membrane"/>
    <property type="evidence" value="ECO:0007669"/>
    <property type="project" value="UniProtKB-SubCell"/>
</dbReference>
<comment type="similarity">
    <text evidence="2 4">Belongs to the peptidase S26 family.</text>
</comment>
<comment type="subcellular location">
    <subcellularLocation>
        <location evidence="1">Cell membrane</location>
        <topology evidence="1">Single-pass type II membrane protein</topology>
    </subcellularLocation>
    <subcellularLocation>
        <location evidence="4">Membrane</location>
        <topology evidence="4">Single-pass type II membrane protein</topology>
    </subcellularLocation>
</comment>
<proteinExistence type="inferred from homology"/>
<name>A0A5N6MRV1_9MICC</name>
<comment type="caution">
    <text evidence="6">The sequence shown here is derived from an EMBL/GenBank/DDBJ whole genome shotgun (WGS) entry which is preliminary data.</text>
</comment>
<feature type="active site" evidence="3">
    <location>
        <position position="55"/>
    </location>
</feature>
<organism evidence="6 7">
    <name type="scientific">Arthrobacter yangruifuii</name>
    <dbReference type="NCBI Taxonomy" id="2606616"/>
    <lineage>
        <taxon>Bacteria</taxon>
        <taxon>Bacillati</taxon>
        <taxon>Actinomycetota</taxon>
        <taxon>Actinomycetes</taxon>
        <taxon>Micrococcales</taxon>
        <taxon>Micrococcaceae</taxon>
        <taxon>Arthrobacter</taxon>
    </lineage>
</organism>
<feature type="active site" evidence="3">
    <location>
        <position position="124"/>
    </location>
</feature>